<dbReference type="PANTHER" id="PTHR33472">
    <property type="entry name" value="OS01G0106600 PROTEIN"/>
    <property type="match status" value="1"/>
</dbReference>
<dbReference type="OrthoDB" id="774437at2759"/>
<feature type="compositionally biased region" description="Acidic residues" evidence="1">
    <location>
        <begin position="125"/>
        <end position="134"/>
    </location>
</feature>
<proteinExistence type="predicted"/>
<dbReference type="RefSeq" id="XP_020095390.1">
    <property type="nucleotide sequence ID" value="XM_020239801.1"/>
</dbReference>
<organism evidence="2 3">
    <name type="scientific">Ananas comosus</name>
    <name type="common">Pineapple</name>
    <name type="synonym">Ananas ananas</name>
    <dbReference type="NCBI Taxonomy" id="4615"/>
    <lineage>
        <taxon>Eukaryota</taxon>
        <taxon>Viridiplantae</taxon>
        <taxon>Streptophyta</taxon>
        <taxon>Embryophyta</taxon>
        <taxon>Tracheophyta</taxon>
        <taxon>Spermatophyta</taxon>
        <taxon>Magnoliopsida</taxon>
        <taxon>Liliopsida</taxon>
        <taxon>Poales</taxon>
        <taxon>Bromeliaceae</taxon>
        <taxon>Bromelioideae</taxon>
        <taxon>Ananas</taxon>
    </lineage>
</organism>
<accession>A0A6P5FQP4</accession>
<reference evidence="3" key="2">
    <citation type="submission" date="2025-08" db="UniProtKB">
        <authorList>
            <consortium name="RefSeq"/>
        </authorList>
    </citation>
    <scope>IDENTIFICATION</scope>
    <source>
        <tissue evidence="3">Leaf</tissue>
    </source>
</reference>
<dbReference type="AlphaFoldDB" id="A0A6P5FQP4"/>
<name>A0A6P5FQP4_ANACO</name>
<dbReference type="GeneID" id="109715021"/>
<feature type="region of interest" description="Disordered" evidence="1">
    <location>
        <begin position="120"/>
        <end position="143"/>
    </location>
</feature>
<gene>
    <name evidence="3" type="primary">LOC109715021</name>
</gene>
<protein>
    <submittedName>
        <fullName evidence="3">Uncharacterized protein LOC109715021</fullName>
    </submittedName>
</protein>
<sequence>MASSDAEARKLDREVHDTISQLTDRLSAFDVGDAASEKGVRIITIAGDNKGATMKKLQALENQYCSHKDQDTQGEVCEDGDDGAVRAYANSNYQAVNNSVLVGGSCAAEDPGIHIEVVSESLHGDDDDEDEEECEHEHERERK</sequence>
<evidence type="ECO:0000313" key="3">
    <source>
        <dbReference type="RefSeq" id="XP_020095390.1"/>
    </source>
</evidence>
<dbReference type="PANTHER" id="PTHR33472:SF28">
    <property type="entry name" value="BROMO AND FHA DOMAIN-CONTAINING PROTEIN DDB_G0267958"/>
    <property type="match status" value="1"/>
</dbReference>
<reference evidence="2" key="1">
    <citation type="journal article" date="2015" name="Nat. Genet.">
        <title>The pineapple genome and the evolution of CAM photosynthesis.</title>
        <authorList>
            <person name="Ming R."/>
            <person name="VanBuren R."/>
            <person name="Wai C.M."/>
            <person name="Tang H."/>
            <person name="Schatz M.C."/>
            <person name="Bowers J.E."/>
            <person name="Lyons E."/>
            <person name="Wang M.L."/>
            <person name="Chen J."/>
            <person name="Biggers E."/>
            <person name="Zhang J."/>
            <person name="Huang L."/>
            <person name="Zhang L."/>
            <person name="Miao W."/>
            <person name="Zhang J."/>
            <person name="Ye Z."/>
            <person name="Miao C."/>
            <person name="Lin Z."/>
            <person name="Wang H."/>
            <person name="Zhou H."/>
            <person name="Yim W.C."/>
            <person name="Priest H.D."/>
            <person name="Zheng C."/>
            <person name="Woodhouse M."/>
            <person name="Edger P.P."/>
            <person name="Guyot R."/>
            <person name="Guo H.B."/>
            <person name="Guo H."/>
            <person name="Zheng G."/>
            <person name="Singh R."/>
            <person name="Sharma A."/>
            <person name="Min X."/>
            <person name="Zheng Y."/>
            <person name="Lee H."/>
            <person name="Gurtowski J."/>
            <person name="Sedlazeck F.J."/>
            <person name="Harkess A."/>
            <person name="McKain M.R."/>
            <person name="Liao Z."/>
            <person name="Fang J."/>
            <person name="Liu J."/>
            <person name="Zhang X."/>
            <person name="Zhang Q."/>
            <person name="Hu W."/>
            <person name="Qin Y."/>
            <person name="Wang K."/>
            <person name="Chen L.Y."/>
            <person name="Shirley N."/>
            <person name="Lin Y.R."/>
            <person name="Liu L.Y."/>
            <person name="Hernandez A.G."/>
            <person name="Wright C.L."/>
            <person name="Bulone V."/>
            <person name="Tuskan G.A."/>
            <person name="Heath K."/>
            <person name="Zee F."/>
            <person name="Moore P.H."/>
            <person name="Sunkar R."/>
            <person name="Leebens-Mack J.H."/>
            <person name="Mockler T."/>
            <person name="Bennetzen J.L."/>
            <person name="Freeling M."/>
            <person name="Sankoff D."/>
            <person name="Paterson A.H."/>
            <person name="Zhu X."/>
            <person name="Yang X."/>
            <person name="Smith J.A."/>
            <person name="Cushman J.C."/>
            <person name="Paull R.E."/>
            <person name="Yu Q."/>
        </authorList>
    </citation>
    <scope>NUCLEOTIDE SEQUENCE [LARGE SCALE GENOMIC DNA]</scope>
    <source>
        <strain evidence="2">cv. F153</strain>
    </source>
</reference>
<evidence type="ECO:0000313" key="2">
    <source>
        <dbReference type="Proteomes" id="UP000515123"/>
    </source>
</evidence>
<keyword evidence="2" id="KW-1185">Reference proteome</keyword>
<evidence type="ECO:0000256" key="1">
    <source>
        <dbReference type="SAM" id="MobiDB-lite"/>
    </source>
</evidence>
<dbReference type="Proteomes" id="UP000515123">
    <property type="component" value="Linkage group 9"/>
</dbReference>